<dbReference type="InterPro" id="IPR037523">
    <property type="entry name" value="VOC_core"/>
</dbReference>
<evidence type="ECO:0000313" key="3">
    <source>
        <dbReference type="Proteomes" id="UP000539111"/>
    </source>
</evidence>
<evidence type="ECO:0000313" key="2">
    <source>
        <dbReference type="EMBL" id="NYI69127.1"/>
    </source>
</evidence>
<evidence type="ECO:0000259" key="1">
    <source>
        <dbReference type="PROSITE" id="PS51819"/>
    </source>
</evidence>
<sequence>MTREPITLGADRITGRGGTLNPFLILKDAAGFITFAEDVFDGEEVARARTPTPDGLLIHAEVRVGNSLLLLADPQEGWRPRPGMLQVWTSDAEKLASRAVDRAATIVTPPTPFYGSVTLARIEDPWGNLWWVYQPVPGQPDPKPAWEGGSDIVFRTLDEHLRFDRS</sequence>
<reference evidence="2 3" key="1">
    <citation type="submission" date="2020-07" db="EMBL/GenBank/DDBJ databases">
        <title>Sequencing the genomes of 1000 actinobacteria strains.</title>
        <authorList>
            <person name="Klenk H.-P."/>
        </authorList>
    </citation>
    <scope>NUCLEOTIDE SEQUENCE [LARGE SCALE GENOMIC DNA]</scope>
    <source>
        <strain evidence="2 3">DSM 26341</strain>
    </source>
</reference>
<gene>
    <name evidence="2" type="ORF">BJY26_003433</name>
</gene>
<dbReference type="AlphaFoldDB" id="A0A7Z0IJ73"/>
<accession>A0A7Z0IJ73</accession>
<proteinExistence type="predicted"/>
<comment type="caution">
    <text evidence="2">The sequence shown here is derived from an EMBL/GenBank/DDBJ whole genome shotgun (WGS) entry which is preliminary data.</text>
</comment>
<dbReference type="Gene3D" id="3.30.720.110">
    <property type="match status" value="1"/>
</dbReference>
<dbReference type="Pfam" id="PF00903">
    <property type="entry name" value="Glyoxalase"/>
    <property type="match status" value="1"/>
</dbReference>
<organism evidence="2 3">
    <name type="scientific">Spelaeicoccus albus</name>
    <dbReference type="NCBI Taxonomy" id="1280376"/>
    <lineage>
        <taxon>Bacteria</taxon>
        <taxon>Bacillati</taxon>
        <taxon>Actinomycetota</taxon>
        <taxon>Actinomycetes</taxon>
        <taxon>Micrococcales</taxon>
        <taxon>Brevibacteriaceae</taxon>
        <taxon>Spelaeicoccus</taxon>
    </lineage>
</organism>
<dbReference type="PROSITE" id="PS51819">
    <property type="entry name" value="VOC"/>
    <property type="match status" value="1"/>
</dbReference>
<feature type="domain" description="VOC" evidence="1">
    <location>
        <begin position="16"/>
        <end position="135"/>
    </location>
</feature>
<name>A0A7Z0IJ73_9MICO</name>
<protein>
    <submittedName>
        <fullName evidence="2">Putative glyoxalase superfamily protein PhnB</fullName>
    </submittedName>
</protein>
<dbReference type="SUPFAM" id="SSF54593">
    <property type="entry name" value="Glyoxalase/Bleomycin resistance protein/Dihydroxybiphenyl dioxygenase"/>
    <property type="match status" value="1"/>
</dbReference>
<dbReference type="InterPro" id="IPR004360">
    <property type="entry name" value="Glyas_Fos-R_dOase_dom"/>
</dbReference>
<dbReference type="EMBL" id="JACBZP010000001">
    <property type="protein sequence ID" value="NYI69127.1"/>
    <property type="molecule type" value="Genomic_DNA"/>
</dbReference>
<dbReference type="InterPro" id="IPR029068">
    <property type="entry name" value="Glyas_Bleomycin-R_OHBP_Dase"/>
</dbReference>
<dbReference type="Proteomes" id="UP000539111">
    <property type="component" value="Unassembled WGS sequence"/>
</dbReference>
<dbReference type="Gene3D" id="3.30.720.120">
    <property type="match status" value="1"/>
</dbReference>
<keyword evidence="3" id="KW-1185">Reference proteome</keyword>
<dbReference type="RefSeq" id="WP_179429396.1">
    <property type="nucleotide sequence ID" value="NZ_JACBZP010000001.1"/>
</dbReference>
<dbReference type="PANTHER" id="PTHR34109">
    <property type="entry name" value="BNAUNNG04460D PROTEIN-RELATED"/>
    <property type="match status" value="1"/>
</dbReference>
<dbReference type="PANTHER" id="PTHR34109:SF1">
    <property type="entry name" value="VOC DOMAIN-CONTAINING PROTEIN"/>
    <property type="match status" value="1"/>
</dbReference>